<dbReference type="SUPFAM" id="SSF56112">
    <property type="entry name" value="Protein kinase-like (PK-like)"/>
    <property type="match status" value="1"/>
</dbReference>
<gene>
    <name evidence="4" type="ORF">CAOG_002853</name>
</gene>
<evidence type="ECO:0000256" key="1">
    <source>
        <dbReference type="SAM" id="Coils"/>
    </source>
</evidence>
<dbReference type="PANTHER" id="PTHR34871:SF1">
    <property type="entry name" value="DUF5898 DOMAIN-CONTAINING PROTEIN"/>
    <property type="match status" value="1"/>
</dbReference>
<dbReference type="InterPro" id="IPR011009">
    <property type="entry name" value="Kinase-like_dom_sf"/>
</dbReference>
<protein>
    <recommendedName>
        <fullName evidence="3">DUF5898 domain-containing protein</fullName>
    </recommendedName>
</protein>
<accession>A0A0D2VNA2</accession>
<dbReference type="eggNOG" id="ENOG502SBAH">
    <property type="taxonomic scope" value="Eukaryota"/>
</dbReference>
<reference evidence="5" key="1">
    <citation type="submission" date="2011-02" db="EMBL/GenBank/DDBJ databases">
        <title>The Genome Sequence of Capsaspora owczarzaki ATCC 30864.</title>
        <authorList>
            <person name="Russ C."/>
            <person name="Cuomo C."/>
            <person name="Burger G."/>
            <person name="Gray M.W."/>
            <person name="Holland P.W.H."/>
            <person name="King N."/>
            <person name="Lang F.B.F."/>
            <person name="Roger A.J."/>
            <person name="Ruiz-Trillo I."/>
            <person name="Young S.K."/>
            <person name="Zeng Q."/>
            <person name="Gargeya S."/>
            <person name="Alvarado L."/>
            <person name="Berlin A."/>
            <person name="Chapman S.B."/>
            <person name="Chen Z."/>
            <person name="Freedman E."/>
            <person name="Gellesch M."/>
            <person name="Goldberg J."/>
            <person name="Griggs A."/>
            <person name="Gujja S."/>
            <person name="Heilman E."/>
            <person name="Heiman D."/>
            <person name="Howarth C."/>
            <person name="Mehta T."/>
            <person name="Neiman D."/>
            <person name="Pearson M."/>
            <person name="Roberts A."/>
            <person name="Saif S."/>
            <person name="Shea T."/>
            <person name="Shenoy N."/>
            <person name="Sisk P."/>
            <person name="Stolte C."/>
            <person name="Sykes S."/>
            <person name="White J."/>
            <person name="Yandava C."/>
            <person name="Haas B."/>
            <person name="Nusbaum C."/>
            <person name="Birren B."/>
        </authorList>
    </citation>
    <scope>NUCLEOTIDE SEQUENCE</scope>
    <source>
        <strain evidence="5">ATCC 30864</strain>
    </source>
</reference>
<feature type="domain" description="DUF5898" evidence="3">
    <location>
        <begin position="539"/>
        <end position="648"/>
    </location>
</feature>
<proteinExistence type="predicted"/>
<dbReference type="Proteomes" id="UP000008743">
    <property type="component" value="Unassembled WGS sequence"/>
</dbReference>
<dbReference type="AlphaFoldDB" id="A0A0D2VNA2"/>
<dbReference type="InParanoid" id="A0A0D2VNA2"/>
<feature type="region of interest" description="Disordered" evidence="2">
    <location>
        <begin position="20"/>
        <end position="54"/>
    </location>
</feature>
<dbReference type="PhylomeDB" id="A0A0D2VNA2"/>
<keyword evidence="1" id="KW-0175">Coiled coil</keyword>
<dbReference type="Pfam" id="PF19250">
    <property type="entry name" value="DUF5898"/>
    <property type="match status" value="1"/>
</dbReference>
<dbReference type="OrthoDB" id="2137386at2759"/>
<evidence type="ECO:0000313" key="5">
    <source>
        <dbReference type="Proteomes" id="UP000008743"/>
    </source>
</evidence>
<feature type="coiled-coil region" evidence="1">
    <location>
        <begin position="148"/>
        <end position="211"/>
    </location>
</feature>
<dbReference type="PANTHER" id="PTHR34871">
    <property type="entry name" value="DUF5898 DOMAIN-CONTAINING PROTEIN"/>
    <property type="match status" value="1"/>
</dbReference>
<organism evidence="4 5">
    <name type="scientific">Capsaspora owczarzaki (strain ATCC 30864)</name>
    <dbReference type="NCBI Taxonomy" id="595528"/>
    <lineage>
        <taxon>Eukaryota</taxon>
        <taxon>Filasterea</taxon>
        <taxon>Capsaspora</taxon>
    </lineage>
</organism>
<dbReference type="InterPro" id="IPR045417">
    <property type="entry name" value="DUF5898"/>
</dbReference>
<name>A0A0D2VNA2_CAPO3</name>
<evidence type="ECO:0000313" key="4">
    <source>
        <dbReference type="EMBL" id="KJE91762.1"/>
    </source>
</evidence>
<sequence>MSNNNDRAVPDASVRDLTVQLQSVSISDTNPATNNASSSSTARPVDQGPAAAAASSDPMQDLAVCLGVSAVLARFSPRLPNVNLATQRSGLLAALRIASTINTTTPPPPSQAQQTSAAAVLQELELSTHALIPMIALVGPSMILKQLIAELEVRLKADNEKMAAETRAQKAEQERQKAETRAEVAETRAEVAETRAEVAETRAEVAEEKARHVFLLELDKGLPPLVGCFRPSSITTASSRHPPATAVAGTFNCHPHLFQKYRTAGTTTLTVKLGYDSEATIQQLVSAVLMTLIRSIPQHLIGHAEDEDTSIHFLQNASLNSTSANSQKSDLWYISTLGTGRGAFEVKCPSRASAANHSVEEDYRLAKEDMNDANIIGQLFDYLQELRMTFNLNHVFGVLTNYKFWRIFWLDDPQSIAMAGSDGPLPLPGRPDLDGFAAGAPVPDFSSTNAFTANLPDGQELPRQLYASSIFRHDDPQLFPHLLSVLYKMSRAVPSRATGGTVALQMSQADRSWQAIPTPVLNFSAMVSKQAEHFWLLFRLGGGGDGTAWLATNGKGGKVCVVKIFLPGTLAEDIQAECERWKIWPGLPATFTHTLNEVGLCLVMPFLKTYGQPRTDPAELDAIRTAITIMAEAGYRHGDLDWRHVGFYRVNGVLHAALLDLSRVTRIQDNDIEQGKRLMLERLGMLAEAST</sequence>
<evidence type="ECO:0000259" key="3">
    <source>
        <dbReference type="Pfam" id="PF19250"/>
    </source>
</evidence>
<dbReference type="EMBL" id="KE346363">
    <property type="protein sequence ID" value="KJE91762.1"/>
    <property type="molecule type" value="Genomic_DNA"/>
</dbReference>
<feature type="compositionally biased region" description="Low complexity" evidence="2">
    <location>
        <begin position="27"/>
        <end position="42"/>
    </location>
</feature>
<evidence type="ECO:0000256" key="2">
    <source>
        <dbReference type="SAM" id="MobiDB-lite"/>
    </source>
</evidence>
<keyword evidence="5" id="KW-1185">Reference proteome</keyword>